<comment type="caution">
    <text evidence="10">The sequence shown here is derived from an EMBL/GenBank/DDBJ whole genome shotgun (WGS) entry which is preliminary data.</text>
</comment>
<accession>A0A0M8MNV9</accession>
<feature type="compositionally biased region" description="Acidic residues" evidence="7">
    <location>
        <begin position="73"/>
        <end position="86"/>
    </location>
</feature>
<dbReference type="STRING" id="77020.A0A0M8MNV9"/>
<dbReference type="Pfam" id="PF04068">
    <property type="entry name" value="Fer4_RLI"/>
    <property type="match status" value="1"/>
</dbReference>
<evidence type="ECO:0000259" key="9">
    <source>
        <dbReference type="Pfam" id="PF04068"/>
    </source>
</evidence>
<evidence type="ECO:0000256" key="5">
    <source>
        <dbReference type="ARBA" id="ARBA00022691"/>
    </source>
</evidence>
<proteinExistence type="inferred from homology"/>
<feature type="domain" description="RNase L inhibitor RLI-like possible metal-binding" evidence="9">
    <location>
        <begin position="117"/>
        <end position="151"/>
    </location>
</feature>
<feature type="compositionally biased region" description="Basic residues" evidence="7">
    <location>
        <begin position="15"/>
        <end position="27"/>
    </location>
</feature>
<dbReference type="PANTHER" id="PTHR20426">
    <property type="entry name" value="RIBOSOME BIOGENESIS PROTEIN TSR3 HOMOLOG"/>
    <property type="match status" value="1"/>
</dbReference>
<dbReference type="OrthoDB" id="10262062at2759"/>
<evidence type="ECO:0000313" key="10">
    <source>
        <dbReference type="EMBL" id="KOS13877.1"/>
    </source>
</evidence>
<feature type="binding site" evidence="6">
    <location>
        <position position="133"/>
    </location>
    <ligand>
        <name>S-adenosyl-L-methionine</name>
        <dbReference type="ChEBI" id="CHEBI:59789"/>
    </ligand>
</feature>
<dbReference type="Pfam" id="PF04034">
    <property type="entry name" value="Ribo_biogen_C"/>
    <property type="match status" value="1"/>
</dbReference>
<evidence type="ECO:0000256" key="2">
    <source>
        <dbReference type="ARBA" id="ARBA00022517"/>
    </source>
</evidence>
<dbReference type="GO" id="GO:0106388">
    <property type="term" value="F:rRNA small subunit aminocarboxypropyltransferase activity"/>
    <property type="evidence" value="ECO:0007669"/>
    <property type="project" value="UniProtKB-EC"/>
</dbReference>
<comment type="catalytic activity">
    <reaction evidence="6">
        <text>an N(1)-methylpseudouridine in rRNA + S-adenosyl-L-methionine = N(1)-methyl-N(3)-[(3S)-3-amino-3-carboxypropyl]pseudouridine in rRNA + S-methyl-5'-thioadenosine + H(+)</text>
        <dbReference type="Rhea" id="RHEA:63296"/>
        <dbReference type="Rhea" id="RHEA-COMP:11634"/>
        <dbReference type="Rhea" id="RHEA-COMP:16310"/>
        <dbReference type="ChEBI" id="CHEBI:15378"/>
        <dbReference type="ChEBI" id="CHEBI:17509"/>
        <dbReference type="ChEBI" id="CHEBI:59789"/>
        <dbReference type="ChEBI" id="CHEBI:74890"/>
        <dbReference type="ChEBI" id="CHEBI:146234"/>
        <dbReference type="EC" id="2.5.1.157"/>
    </reaction>
</comment>
<dbReference type="InterPro" id="IPR007209">
    <property type="entry name" value="RNaseL-inhib-like_metal-bd_dom"/>
</dbReference>
<evidence type="ECO:0000256" key="4">
    <source>
        <dbReference type="ARBA" id="ARBA00022679"/>
    </source>
</evidence>
<keyword evidence="4 6" id="KW-0808">Transferase</keyword>
<feature type="binding site" evidence="6">
    <location>
        <position position="204"/>
    </location>
    <ligand>
        <name>S-adenosyl-L-methionine</name>
        <dbReference type="ChEBI" id="CHEBI:59789"/>
    </ligand>
</feature>
<dbReference type="InterPro" id="IPR022968">
    <property type="entry name" value="Tsr3-like"/>
</dbReference>
<dbReference type="Proteomes" id="UP000037751">
    <property type="component" value="Unassembled WGS sequence"/>
</dbReference>
<keyword evidence="5 6" id="KW-0949">S-adenosyl-L-methionine</keyword>
<evidence type="ECO:0000256" key="6">
    <source>
        <dbReference type="HAMAP-Rule" id="MF_03146"/>
    </source>
</evidence>
<feature type="region of interest" description="Disordered" evidence="7">
    <location>
        <begin position="282"/>
        <end position="315"/>
    </location>
</feature>
<dbReference type="EC" id="2.5.1.157" evidence="6"/>
<comment type="function">
    <text evidence="6">Aminocarboxypropyltransferase that catalyzes the aminocarboxypropyl transfer on pseudouridine at position 1191 (Psi1191) in 18S rRNA. It constitutes the last step in biosynthesis of the hypermodified N1-methyl-N3-(3-amino-3-carboxypropyl) pseudouridine (m1acp3-Psi) conserved in eukaryotic 18S rRNA.</text>
</comment>
<feature type="binding site" evidence="6">
    <location>
        <position position="181"/>
    </location>
    <ligand>
        <name>S-adenosyl-L-methionine</name>
        <dbReference type="ChEBI" id="CHEBI:59789"/>
    </ligand>
</feature>
<dbReference type="GO" id="GO:0005634">
    <property type="term" value="C:nucleus"/>
    <property type="evidence" value="ECO:0007669"/>
    <property type="project" value="UniProtKB-SubCell"/>
</dbReference>
<organism evidence="10 11">
    <name type="scientific">Malassezia pachydermatis</name>
    <dbReference type="NCBI Taxonomy" id="77020"/>
    <lineage>
        <taxon>Eukaryota</taxon>
        <taxon>Fungi</taxon>
        <taxon>Dikarya</taxon>
        <taxon>Basidiomycota</taxon>
        <taxon>Ustilaginomycotina</taxon>
        <taxon>Malasseziomycetes</taxon>
        <taxon>Malasseziales</taxon>
        <taxon>Malasseziaceae</taxon>
        <taxon>Malassezia</taxon>
    </lineage>
</organism>
<dbReference type="GO" id="GO:1904047">
    <property type="term" value="F:S-adenosyl-L-methionine binding"/>
    <property type="evidence" value="ECO:0007669"/>
    <property type="project" value="UniProtKB-UniRule"/>
</dbReference>
<keyword evidence="6" id="KW-0539">Nucleus</keyword>
<comment type="catalytic activity">
    <reaction evidence="6">
        <text>N(1)-methylpseudouridine(1191) in yeast 18S rRNA + S-adenosyl-L-methionine = N(1)-methyl-N(3)-[(3S)-3-amino-3-carboxypropyl]pseudouridine(1191) in yeast 18S rRNA + S-methyl-5'-thioadenosine + H(+)</text>
        <dbReference type="Rhea" id="RHEA:63300"/>
        <dbReference type="Rhea" id="RHEA-COMP:13852"/>
        <dbReference type="Rhea" id="RHEA-COMP:16309"/>
        <dbReference type="ChEBI" id="CHEBI:15378"/>
        <dbReference type="ChEBI" id="CHEBI:17509"/>
        <dbReference type="ChEBI" id="CHEBI:59789"/>
        <dbReference type="ChEBI" id="CHEBI:74890"/>
        <dbReference type="ChEBI" id="CHEBI:146234"/>
    </reaction>
</comment>
<feature type="domain" description="16S/18S rRNA aminocarboxypropyltransferase Tsr3 C-terminal" evidence="8">
    <location>
        <begin position="155"/>
        <end position="280"/>
    </location>
</feature>
<dbReference type="HAMAP" id="MF_01116">
    <property type="entry name" value="TSR3"/>
    <property type="match status" value="1"/>
</dbReference>
<keyword evidence="1 6" id="KW-0963">Cytoplasm</keyword>
<evidence type="ECO:0000256" key="1">
    <source>
        <dbReference type="ARBA" id="ARBA00022490"/>
    </source>
</evidence>
<dbReference type="RefSeq" id="XP_017991509.1">
    <property type="nucleotide sequence ID" value="XM_018136360.1"/>
</dbReference>
<sequence length="315" mass="34680">MEISAGIERGNSRMVRGRGRGRGRGHGSRGFSRLDRYGFSDPKEAPDAYVVHGNFDASESDLEESSDVGTSTDSEEEEEEEEEENEMSGSEAGTEDGSSEEEEDDALGSMSDLTAPVPVAMWDFQHCDPRRCSGKKLARHGLIKELRVGQKFRGIVLTPHATQVLSPADAPVLREYGVAVVECSWARLDEIPFGKIKSPHERLLPRLMATNPVNYGKPFKLNCVEALAAAFYICHARPLGDQLLAKFAWGENFPKINREYLARYRACHSSTEVAQAADNFATAEEQDRNERRLASTSLGGYGAIPLPPNSDEEDA</sequence>
<keyword evidence="3 6" id="KW-0698">rRNA processing</keyword>
<dbReference type="GeneID" id="28728235"/>
<dbReference type="VEuPathDB" id="FungiDB:Malapachy_1864"/>
<dbReference type="GO" id="GO:0000455">
    <property type="term" value="P:enzyme-directed rRNA pseudouridine synthesis"/>
    <property type="evidence" value="ECO:0007669"/>
    <property type="project" value="UniProtKB-UniRule"/>
</dbReference>
<evidence type="ECO:0000259" key="8">
    <source>
        <dbReference type="Pfam" id="PF04034"/>
    </source>
</evidence>
<dbReference type="GO" id="GO:0005737">
    <property type="term" value="C:cytoplasm"/>
    <property type="evidence" value="ECO:0007669"/>
    <property type="project" value="UniProtKB-SubCell"/>
</dbReference>
<comment type="caution">
    <text evidence="6">Lacks conserved residue(s) required for the propagation of feature annotation.</text>
</comment>
<keyword evidence="11" id="KW-1185">Reference proteome</keyword>
<reference evidence="10 11" key="1">
    <citation type="submission" date="2015-07" db="EMBL/GenBank/DDBJ databases">
        <title>Draft Genome Sequence of Malassezia furfur CBS1878 and Malassezia pachydermatis CBS1879.</title>
        <authorList>
            <person name="Triana S."/>
            <person name="Ohm R."/>
            <person name="Gonzalez A."/>
            <person name="DeCock H."/>
            <person name="Restrepo S."/>
            <person name="Celis A."/>
        </authorList>
    </citation>
    <scope>NUCLEOTIDE SEQUENCE [LARGE SCALE GENOMIC DNA]</scope>
    <source>
        <strain evidence="10 11">CBS 1879</strain>
    </source>
</reference>
<dbReference type="NCBIfam" id="NF002621">
    <property type="entry name" value="PRK02287.1"/>
    <property type="match status" value="1"/>
</dbReference>
<feature type="compositionally biased region" description="Acidic residues" evidence="7">
    <location>
        <begin position="93"/>
        <end position="106"/>
    </location>
</feature>
<dbReference type="PANTHER" id="PTHR20426:SF0">
    <property type="entry name" value="18S RRNA AMINOCARBOXYPROPYLTRANSFERASE"/>
    <property type="match status" value="1"/>
</dbReference>
<dbReference type="EMBL" id="LGAV01000005">
    <property type="protein sequence ID" value="KOS13877.1"/>
    <property type="molecule type" value="Genomic_DNA"/>
</dbReference>
<protein>
    <recommendedName>
        <fullName evidence="6">18S rRNA aminocarboxypropyltransferase</fullName>
        <ecNumber evidence="6">2.5.1.157</ecNumber>
    </recommendedName>
</protein>
<evidence type="ECO:0000256" key="7">
    <source>
        <dbReference type="SAM" id="MobiDB-lite"/>
    </source>
</evidence>
<keyword evidence="2 6" id="KW-0690">Ribosome biogenesis</keyword>
<gene>
    <name evidence="6" type="primary">TSR3</name>
    <name evidence="10" type="ORF">Malapachy_1864</name>
</gene>
<name>A0A0M8MNV9_9BASI</name>
<feature type="compositionally biased region" description="Basic and acidic residues" evidence="7">
    <location>
        <begin position="32"/>
        <end position="46"/>
    </location>
</feature>
<comment type="subcellular location">
    <subcellularLocation>
        <location evidence="6">Cytoplasm</location>
    </subcellularLocation>
    <subcellularLocation>
        <location evidence="6">Nucleus</location>
    </subcellularLocation>
</comment>
<evidence type="ECO:0000256" key="3">
    <source>
        <dbReference type="ARBA" id="ARBA00022552"/>
    </source>
</evidence>
<evidence type="ECO:0000313" key="11">
    <source>
        <dbReference type="Proteomes" id="UP000037751"/>
    </source>
</evidence>
<feature type="region of interest" description="Disordered" evidence="7">
    <location>
        <begin position="1"/>
        <end position="110"/>
    </location>
</feature>
<dbReference type="GO" id="GO:0030490">
    <property type="term" value="P:maturation of SSU-rRNA"/>
    <property type="evidence" value="ECO:0007669"/>
    <property type="project" value="TreeGrafter"/>
</dbReference>
<dbReference type="AlphaFoldDB" id="A0A0M8MNV9"/>
<comment type="similarity">
    <text evidence="6">Belongs to the TDD superfamily. TSR3 family.</text>
</comment>
<dbReference type="InterPro" id="IPR007177">
    <property type="entry name" value="Tsr3_C"/>
</dbReference>